<proteinExistence type="inferred from homology"/>
<comment type="subcellular location">
    <subcellularLocation>
        <location evidence="8">Cell outer membrane</location>
        <topology evidence="8">Peripheral membrane protein</topology>
    </subcellularLocation>
    <text evidence="8">Attached to the inner leaflet of the outer membrane.</text>
</comment>
<keyword evidence="7 8" id="KW-0961">Cell wall biogenesis/degradation</keyword>
<dbReference type="PROSITE" id="PS00922">
    <property type="entry name" value="TRANSGLYCOSYLASE"/>
    <property type="match status" value="1"/>
</dbReference>
<dbReference type="PANTHER" id="PTHR35936">
    <property type="entry name" value="MEMBRANE-BOUND LYTIC MUREIN TRANSGLYCOSYLASE F"/>
    <property type="match status" value="1"/>
</dbReference>
<evidence type="ECO:0000313" key="11">
    <source>
        <dbReference type="EMBL" id="MEE1674078.1"/>
    </source>
</evidence>
<dbReference type="Proteomes" id="UP001310248">
    <property type="component" value="Unassembled WGS sequence"/>
</dbReference>
<comment type="function">
    <text evidence="8">Murein-degrading enzyme that degrades murein glycan strands and insoluble, high-molecular weight murein sacculi, with the concomitant formation of a 1,6-anhydromuramoyl product. Lytic transglycosylases (LTs) play an integral role in the metabolism of the peptidoglycan (PG) sacculus. Their lytic action creates space within the PG sacculus to allow for its expansion as well as for the insertion of various structures such as secretion systems and flagella.</text>
</comment>
<evidence type="ECO:0000313" key="12">
    <source>
        <dbReference type="Proteomes" id="UP001310248"/>
    </source>
</evidence>
<comment type="caution">
    <text evidence="11">The sequence shown here is derived from an EMBL/GenBank/DDBJ whole genome shotgun (WGS) entry which is preliminary data.</text>
</comment>
<evidence type="ECO:0000256" key="2">
    <source>
        <dbReference type="ARBA" id="ARBA00010333"/>
    </source>
</evidence>
<dbReference type="SUPFAM" id="SSF53850">
    <property type="entry name" value="Periplasmic binding protein-like II"/>
    <property type="match status" value="1"/>
</dbReference>
<accession>A0ABU7G416</accession>
<dbReference type="Gene3D" id="1.10.530.10">
    <property type="match status" value="1"/>
</dbReference>
<comment type="similarity">
    <text evidence="2">Belongs to the bacterial solute-binding protein 3 family.</text>
</comment>
<keyword evidence="3 8" id="KW-0732">Signal</keyword>
<dbReference type="RefSeq" id="WP_329775266.1">
    <property type="nucleotide sequence ID" value="NZ_JAYDYW010000006.1"/>
</dbReference>
<dbReference type="Pfam" id="PF01464">
    <property type="entry name" value="SLT"/>
    <property type="match status" value="1"/>
</dbReference>
<dbReference type="EC" id="4.2.2.n1" evidence="8"/>
<keyword evidence="12" id="KW-1185">Reference proteome</keyword>
<feature type="compositionally biased region" description="Basic and acidic residues" evidence="9">
    <location>
        <begin position="479"/>
        <end position="489"/>
    </location>
</feature>
<dbReference type="NCBIfam" id="NF008112">
    <property type="entry name" value="PRK10859.1"/>
    <property type="match status" value="1"/>
</dbReference>
<organism evidence="11 12">
    <name type="scientific">Agarivorans aestuarii</name>
    <dbReference type="NCBI Taxonomy" id="1563703"/>
    <lineage>
        <taxon>Bacteria</taxon>
        <taxon>Pseudomonadati</taxon>
        <taxon>Pseudomonadota</taxon>
        <taxon>Gammaproteobacteria</taxon>
        <taxon>Alteromonadales</taxon>
        <taxon>Alteromonadaceae</taxon>
        <taxon>Agarivorans</taxon>
    </lineage>
</organism>
<evidence type="ECO:0000259" key="10">
    <source>
        <dbReference type="SMART" id="SM00062"/>
    </source>
</evidence>
<name>A0ABU7G416_9ALTE</name>
<feature type="region of interest" description="Disordered" evidence="9">
    <location>
        <begin position="458"/>
        <end position="489"/>
    </location>
</feature>
<dbReference type="Gene3D" id="3.40.190.10">
    <property type="entry name" value="Periplasmic binding protein-like II"/>
    <property type="match status" value="2"/>
</dbReference>
<evidence type="ECO:0000256" key="5">
    <source>
        <dbReference type="ARBA" id="ARBA00023237"/>
    </source>
</evidence>
<evidence type="ECO:0000256" key="3">
    <source>
        <dbReference type="ARBA" id="ARBA00022729"/>
    </source>
</evidence>
<feature type="active site" evidence="8">
    <location>
        <position position="308"/>
    </location>
</feature>
<protein>
    <recommendedName>
        <fullName evidence="8">Membrane-bound lytic murein transglycosylase F</fullName>
        <ecNumber evidence="8">4.2.2.n1</ecNumber>
    </recommendedName>
    <alternativeName>
        <fullName evidence="8">Murein lyase F</fullName>
    </alternativeName>
</protein>
<keyword evidence="6 8" id="KW-0456">Lyase</keyword>
<dbReference type="GO" id="GO:0016829">
    <property type="term" value="F:lyase activity"/>
    <property type="evidence" value="ECO:0007669"/>
    <property type="project" value="UniProtKB-KW"/>
</dbReference>
<feature type="domain" description="Solute-binding protein family 3/N-terminal" evidence="10">
    <location>
        <begin position="39"/>
        <end position="263"/>
    </location>
</feature>
<dbReference type="InterPro" id="IPR008258">
    <property type="entry name" value="Transglycosylase_SLT_dom_1"/>
</dbReference>
<dbReference type="Pfam" id="PF00497">
    <property type="entry name" value="SBP_bac_3"/>
    <property type="match status" value="1"/>
</dbReference>
<comment type="similarity">
    <text evidence="8">In the C-terminal section; belongs to the transglycosylase Slt family.</text>
</comment>
<comment type="caution">
    <text evidence="8">Lacks conserved residue(s) required for the propagation of feature annotation.</text>
</comment>
<gene>
    <name evidence="8 11" type="primary">mltF</name>
    <name evidence="11" type="ORF">SNR37_003509</name>
</gene>
<evidence type="ECO:0000256" key="1">
    <source>
        <dbReference type="ARBA" id="ARBA00007734"/>
    </source>
</evidence>
<evidence type="ECO:0000256" key="7">
    <source>
        <dbReference type="ARBA" id="ARBA00023316"/>
    </source>
</evidence>
<dbReference type="PROSITE" id="PS51257">
    <property type="entry name" value="PROKAR_LIPOPROTEIN"/>
    <property type="match status" value="1"/>
</dbReference>
<comment type="catalytic activity">
    <reaction evidence="8">
        <text>Exolytic cleavage of the (1-&gt;4)-beta-glycosidic linkage between N-acetylmuramic acid (MurNAc) and N-acetylglucosamine (GlcNAc) residues in peptidoglycan, from either the reducing or the non-reducing ends of the peptidoglycan chains, with concomitant formation of a 1,6-anhydrobond in the MurNAc residue.</text>
        <dbReference type="EC" id="4.2.2.n1"/>
    </reaction>
</comment>
<dbReference type="EMBL" id="JAYDYW010000006">
    <property type="protein sequence ID" value="MEE1674078.1"/>
    <property type="molecule type" value="Genomic_DNA"/>
</dbReference>
<dbReference type="CDD" id="cd13403">
    <property type="entry name" value="MLTF-like"/>
    <property type="match status" value="1"/>
</dbReference>
<comment type="similarity">
    <text evidence="1">Belongs to the transglycosylase Slt family.</text>
</comment>
<dbReference type="HAMAP" id="MF_02016">
    <property type="entry name" value="MltF"/>
    <property type="match status" value="1"/>
</dbReference>
<evidence type="ECO:0000256" key="6">
    <source>
        <dbReference type="ARBA" id="ARBA00023239"/>
    </source>
</evidence>
<dbReference type="PANTHER" id="PTHR35936:SF32">
    <property type="entry name" value="MEMBRANE-BOUND LYTIC MUREIN TRANSGLYCOSYLASE F"/>
    <property type="match status" value="1"/>
</dbReference>
<sequence length="489" mass="57282" precursor="true">MIKQQRFTLLLALLALFLLQGCEPNPFVSELDQIRQRGKLRVGTLYSQQVFYYDQHEQPTGMEYELLEDFAHYLGVELQMVPLYNQTELYRGLHNNQVDLLAAALSPTKALRENFRFSPEIYKVDAKVVYKKNTRRPRNISQVDSPLWITTGSYHQPLLKSYREENPELTIEATDRLDSSELLKSIVDEDIRFALVDDTTLALHQRFYPDLAEAFTLDQATSVVWMVNRLRDDSLYSALIEFIGDKHSNGDITRLYERYFGHIQRFDYVDTRAFLRSTSTRLPKYEDWFKQYAGKLDWRLIAAVSYQESHWRPHAKSFTGVRGMMMLTLPTAKSVGVTNRLDPEQSIRGGAEYLQKLINRVPDSVREDDKIWFALVSYNIGFGHMLDARRITRMRGGDPDAWVDVKENLPLLMRKKWYQQTRYGYARGQEAYNYVNNIRQYYQSLLWLDAQKKESKRRQELMKNRAPYPVNNPSTEASEPNKTEVDSIN</sequence>
<dbReference type="InterPro" id="IPR001638">
    <property type="entry name" value="Solute-binding_3/MltF_N"/>
</dbReference>
<dbReference type="InterPro" id="IPR023703">
    <property type="entry name" value="MltF"/>
</dbReference>
<dbReference type="InterPro" id="IPR023346">
    <property type="entry name" value="Lysozyme-like_dom_sf"/>
</dbReference>
<evidence type="ECO:0000256" key="8">
    <source>
        <dbReference type="HAMAP-Rule" id="MF_02016"/>
    </source>
</evidence>
<keyword evidence="5 8" id="KW-0998">Cell outer membrane</keyword>
<feature type="signal peptide" evidence="8">
    <location>
        <begin position="1"/>
        <end position="20"/>
    </location>
</feature>
<feature type="chain" id="PRO_5044926533" description="Membrane-bound lytic murein transglycosylase F" evidence="8">
    <location>
        <begin position="21"/>
        <end position="489"/>
    </location>
</feature>
<dbReference type="CDD" id="cd01009">
    <property type="entry name" value="PBP2_YfhD_N"/>
    <property type="match status" value="1"/>
</dbReference>
<dbReference type="SUPFAM" id="SSF53955">
    <property type="entry name" value="Lysozyme-like"/>
    <property type="match status" value="1"/>
</dbReference>
<comment type="similarity">
    <text evidence="8">In the N-terminal section; belongs to the bacterial solute-binding protein 3 family.</text>
</comment>
<evidence type="ECO:0000256" key="4">
    <source>
        <dbReference type="ARBA" id="ARBA00023136"/>
    </source>
</evidence>
<dbReference type="InterPro" id="IPR000189">
    <property type="entry name" value="Transglyc_AS"/>
</dbReference>
<reference evidence="11 12" key="2">
    <citation type="submission" date="2023-12" db="EMBL/GenBank/DDBJ databases">
        <authorList>
            <consortium name="Cladostephus spongiosus"/>
            <person name="Lorente B."/>
            <person name="Cabral C."/>
            <person name="Frias J."/>
            <person name="Faria J."/>
            <person name="Toubarro D."/>
        </authorList>
    </citation>
    <scope>NUCLEOTIDE SEQUENCE [LARGE SCALE GENOMIC DNA]</scope>
    <source>
        <strain evidence="11 12">ZMCS4</strain>
    </source>
</reference>
<comment type="domain">
    <text evidence="8">The N-terminal domain does not have lytic activity and probably modulates enzymatic activity. The C-terminal domain is the catalytic active domain.</text>
</comment>
<keyword evidence="4 8" id="KW-0472">Membrane</keyword>
<reference evidence="12" key="1">
    <citation type="submission" date="2023-07" db="EMBL/GenBank/DDBJ databases">
        <title>Draft genome sequence of Agarivorans aestuarii strain ZMCS4, a CAZymes producing bacteria isolated from the marine brown algae Clodostephus spongiosus.</title>
        <authorList>
            <person name="Lorente B."/>
            <person name="Cabral C."/>
            <person name="Frias J."/>
            <person name="Faria J."/>
            <person name="Toubarro D."/>
        </authorList>
    </citation>
    <scope>NUCLEOTIDE SEQUENCE [LARGE SCALE GENOMIC DNA]</scope>
    <source>
        <strain evidence="12">ZMCS4</strain>
    </source>
</reference>
<dbReference type="SMART" id="SM00062">
    <property type="entry name" value="PBPb"/>
    <property type="match status" value="1"/>
</dbReference>
<feature type="region of interest" description="LT domain" evidence="8">
    <location>
        <begin position="264"/>
        <end position="489"/>
    </location>
</feature>
<evidence type="ECO:0000256" key="9">
    <source>
        <dbReference type="SAM" id="MobiDB-lite"/>
    </source>
</evidence>